<protein>
    <submittedName>
        <fullName evidence="1">DNA-binding protein (Modular protein)</fullName>
    </submittedName>
</protein>
<reference evidence="2" key="1">
    <citation type="submission" date="2017-09" db="EMBL/GenBank/DDBJ databases">
        <authorList>
            <person name="Regsiter A."/>
            <person name="William W."/>
        </authorList>
    </citation>
    <scope>NUCLEOTIDE SEQUENCE [LARGE SCALE GENOMIC DNA]</scope>
    <source>
        <strain evidence="2">500-1</strain>
    </source>
</reference>
<evidence type="ECO:0000313" key="2">
    <source>
        <dbReference type="Proteomes" id="UP000219215"/>
    </source>
</evidence>
<accession>A0A2C8FAY7</accession>
<sequence>MRPLLQKTPSRCTSPLTKGTKLTMNFEKEIKEQGYRRYRGAVDRSVYEYFNCDWSWKAIWYLKKGHYQCCGCKEKCETSDPDGFQLFLDLGE</sequence>
<organism evidence="1 2">
    <name type="scientific">Pseudodesulfovibrio profundus</name>
    <dbReference type="NCBI Taxonomy" id="57320"/>
    <lineage>
        <taxon>Bacteria</taxon>
        <taxon>Pseudomonadati</taxon>
        <taxon>Thermodesulfobacteriota</taxon>
        <taxon>Desulfovibrionia</taxon>
        <taxon>Desulfovibrionales</taxon>
        <taxon>Desulfovibrionaceae</taxon>
    </lineage>
</organism>
<dbReference type="Proteomes" id="UP000219215">
    <property type="component" value="Chromosome DPRO"/>
</dbReference>
<dbReference type="EMBL" id="LT907975">
    <property type="protein sequence ID" value="SOB59806.1"/>
    <property type="molecule type" value="Genomic_DNA"/>
</dbReference>
<dbReference type="GO" id="GO:0003677">
    <property type="term" value="F:DNA binding"/>
    <property type="evidence" value="ECO:0007669"/>
    <property type="project" value="UniProtKB-KW"/>
</dbReference>
<dbReference type="KEGG" id="pprf:DPRO_2896"/>
<dbReference type="AlphaFoldDB" id="A0A2C8FAY7"/>
<evidence type="ECO:0000313" key="1">
    <source>
        <dbReference type="EMBL" id="SOB59806.1"/>
    </source>
</evidence>
<name>A0A2C8FAY7_9BACT</name>
<gene>
    <name evidence="1" type="ORF">DPRO_2896</name>
</gene>
<proteinExistence type="predicted"/>
<keyword evidence="1" id="KW-0238">DNA-binding</keyword>
<keyword evidence="2" id="KW-1185">Reference proteome</keyword>